<dbReference type="RefSeq" id="WP_230957574.1">
    <property type="nucleotide sequence ID" value="NZ_JAJGWQ010000007.1"/>
</dbReference>
<protein>
    <submittedName>
        <fullName evidence="1">Sbal_3080 family lipoprotein</fullName>
    </submittedName>
</protein>
<comment type="caution">
    <text evidence="1">The sequence shown here is derived from an EMBL/GenBank/DDBJ whole genome shotgun (WGS) entry which is preliminary data.</text>
</comment>
<proteinExistence type="predicted"/>
<name>A0ABU6BTY8_9PSED</name>
<keyword evidence="1" id="KW-0449">Lipoprotein</keyword>
<accession>A0ABU6BTY8</accession>
<dbReference type="EMBL" id="JAJGWQ010000007">
    <property type="protein sequence ID" value="MEB3783785.1"/>
    <property type="molecule type" value="Genomic_DNA"/>
</dbReference>
<sequence length="175" mass="19093">MLELHCYHPATTYDMEVAMHQVTTLACLLVCGALTGCSITQTVTPVPSSTVHSPEICMIPAAGLREGFNTTYTAQLRSKGFQPRELPPGAPPASCALSTTYIGTWSWDMALYMSFADIQVFENGRRVGQALYDSTSGGARMGKFIDAQSKIIEMTNQLFPNADYGMTRRQADLLP</sequence>
<keyword evidence="2" id="KW-1185">Reference proteome</keyword>
<dbReference type="NCBIfam" id="NF040519">
    <property type="entry name" value="Sbal_3080_fam"/>
    <property type="match status" value="1"/>
</dbReference>
<evidence type="ECO:0000313" key="2">
    <source>
        <dbReference type="Proteomes" id="UP001336015"/>
    </source>
</evidence>
<reference evidence="1 2" key="1">
    <citation type="journal article" date="2023" name="Int J Dairy Technol">
        <title>Genome based analysis of Pseudomonas paracarnis RQ057, a strain responsible for blue discoloration spoilage in processed cheese.</title>
        <authorList>
            <person name="Rodrigues Rd.S."/>
            <person name="Machado S.G."/>
            <person name="de Carvalho A.F."/>
            <person name="Nero L.A."/>
        </authorList>
    </citation>
    <scope>NUCLEOTIDE SEQUENCE [LARGE SCALE GENOMIC DNA]</scope>
    <source>
        <strain evidence="1 2">RQ057</strain>
    </source>
</reference>
<organism evidence="1 2">
    <name type="scientific">Pseudomonas paracarnis</name>
    <dbReference type="NCBI Taxonomy" id="2750625"/>
    <lineage>
        <taxon>Bacteria</taxon>
        <taxon>Pseudomonadati</taxon>
        <taxon>Pseudomonadota</taxon>
        <taxon>Gammaproteobacteria</taxon>
        <taxon>Pseudomonadales</taxon>
        <taxon>Pseudomonadaceae</taxon>
        <taxon>Pseudomonas</taxon>
    </lineage>
</organism>
<gene>
    <name evidence="1" type="ORF">LLW09_14635</name>
</gene>
<evidence type="ECO:0000313" key="1">
    <source>
        <dbReference type="EMBL" id="MEB3783785.1"/>
    </source>
</evidence>
<dbReference type="Proteomes" id="UP001336015">
    <property type="component" value="Unassembled WGS sequence"/>
</dbReference>